<keyword evidence="5" id="KW-0479">Metal-binding</keyword>
<protein>
    <recommendedName>
        <fullName evidence="8">ADP-ribosylation factor</fullName>
    </recommendedName>
</protein>
<keyword evidence="2 4" id="KW-0547">Nucleotide-binding</keyword>
<comment type="similarity">
    <text evidence="1">Belongs to the small GTPase superfamily. Arf family.</text>
</comment>
<dbReference type="PANTHER" id="PTHR11711">
    <property type="entry name" value="ADP RIBOSYLATION FACTOR-RELATED"/>
    <property type="match status" value="1"/>
</dbReference>
<dbReference type="NCBIfam" id="TIGR00231">
    <property type="entry name" value="small_GTP"/>
    <property type="match status" value="1"/>
</dbReference>
<dbReference type="Proteomes" id="UP000692954">
    <property type="component" value="Unassembled WGS sequence"/>
</dbReference>
<organism evidence="6 7">
    <name type="scientific">Paramecium sonneborni</name>
    <dbReference type="NCBI Taxonomy" id="65129"/>
    <lineage>
        <taxon>Eukaryota</taxon>
        <taxon>Sar</taxon>
        <taxon>Alveolata</taxon>
        <taxon>Ciliophora</taxon>
        <taxon>Intramacronucleata</taxon>
        <taxon>Oligohymenophorea</taxon>
        <taxon>Peniculida</taxon>
        <taxon>Parameciidae</taxon>
        <taxon>Paramecium</taxon>
    </lineage>
</organism>
<feature type="binding site" evidence="4">
    <location>
        <position position="66"/>
    </location>
    <ligand>
        <name>GTP</name>
        <dbReference type="ChEBI" id="CHEBI:37565"/>
    </ligand>
</feature>
<feature type="binding site" evidence="5">
    <location>
        <position position="27"/>
    </location>
    <ligand>
        <name>Mg(2+)</name>
        <dbReference type="ChEBI" id="CHEBI:18420"/>
    </ligand>
</feature>
<dbReference type="InterPro" id="IPR005225">
    <property type="entry name" value="Small_GTP-bd"/>
</dbReference>
<dbReference type="SMART" id="SM00177">
    <property type="entry name" value="ARF"/>
    <property type="match status" value="1"/>
</dbReference>
<dbReference type="GO" id="GO:0003924">
    <property type="term" value="F:GTPase activity"/>
    <property type="evidence" value="ECO:0007669"/>
    <property type="project" value="InterPro"/>
</dbReference>
<dbReference type="EMBL" id="CAJJDN010000157">
    <property type="protein sequence ID" value="CAD8125271.1"/>
    <property type="molecule type" value="Genomic_DNA"/>
</dbReference>
<evidence type="ECO:0000256" key="3">
    <source>
        <dbReference type="ARBA" id="ARBA00023134"/>
    </source>
</evidence>
<dbReference type="FunFam" id="3.40.50.300:FF:001166">
    <property type="entry name" value="ADP-ribosylation factor D"/>
    <property type="match status" value="1"/>
</dbReference>
<feature type="binding site" evidence="4">
    <location>
        <begin position="20"/>
        <end position="27"/>
    </location>
    <ligand>
        <name>GTP</name>
        <dbReference type="ChEBI" id="CHEBI:37565"/>
    </ligand>
</feature>
<dbReference type="OrthoDB" id="296634at2759"/>
<gene>
    <name evidence="6" type="ORF">PSON_ATCC_30995.1.T1570108</name>
</gene>
<comment type="caution">
    <text evidence="6">The sequence shown here is derived from an EMBL/GenBank/DDBJ whole genome shotgun (WGS) entry which is preliminary data.</text>
</comment>
<sequence>MGNLFAKFTTKHKPQLIMLGLDAAGKTTILYKLKLGEIESLIPIIAFNLEKIQSKQFDIIAWDIGGADKIRTFWKPYFQNSNGLIYVIDCSDKYRMSEAKEELHKLLLDTLLLGLPTLIYANKQDLSQMSSSDLASELNLKKFAKNWHIQPCCAITGEGLENGLKWIQDQLVLK</sequence>
<evidence type="ECO:0000256" key="1">
    <source>
        <dbReference type="ARBA" id="ARBA00010290"/>
    </source>
</evidence>
<dbReference type="InterPro" id="IPR024156">
    <property type="entry name" value="Small_GTPase_ARF"/>
</dbReference>
<evidence type="ECO:0000256" key="2">
    <source>
        <dbReference type="ARBA" id="ARBA00022741"/>
    </source>
</evidence>
<dbReference type="PROSITE" id="PS51417">
    <property type="entry name" value="ARF"/>
    <property type="match status" value="1"/>
</dbReference>
<name>A0A8S1RAL7_9CILI</name>
<keyword evidence="7" id="KW-1185">Reference proteome</keyword>
<keyword evidence="3 4" id="KW-0342">GTP-binding</keyword>
<keyword evidence="5" id="KW-0460">Magnesium</keyword>
<evidence type="ECO:0000256" key="4">
    <source>
        <dbReference type="PIRSR" id="PIRSR606689-1"/>
    </source>
</evidence>
<dbReference type="GO" id="GO:0046872">
    <property type="term" value="F:metal ion binding"/>
    <property type="evidence" value="ECO:0007669"/>
    <property type="project" value="UniProtKB-KW"/>
</dbReference>
<feature type="binding site" evidence="4">
    <location>
        <begin position="122"/>
        <end position="125"/>
    </location>
    <ligand>
        <name>GTP</name>
        <dbReference type="ChEBI" id="CHEBI:37565"/>
    </ligand>
</feature>
<dbReference type="Pfam" id="PF00025">
    <property type="entry name" value="Arf"/>
    <property type="match status" value="1"/>
</dbReference>
<dbReference type="GO" id="GO:0005525">
    <property type="term" value="F:GTP binding"/>
    <property type="evidence" value="ECO:0007669"/>
    <property type="project" value="UniProtKB-KW"/>
</dbReference>
<dbReference type="SMART" id="SM00178">
    <property type="entry name" value="SAR"/>
    <property type="match status" value="1"/>
</dbReference>
<evidence type="ECO:0000313" key="7">
    <source>
        <dbReference type="Proteomes" id="UP000692954"/>
    </source>
</evidence>
<reference evidence="6" key="1">
    <citation type="submission" date="2021-01" db="EMBL/GenBank/DDBJ databases">
        <authorList>
            <consortium name="Genoscope - CEA"/>
            <person name="William W."/>
        </authorList>
    </citation>
    <scope>NUCLEOTIDE SEQUENCE</scope>
</reference>
<dbReference type="CDD" id="cd00878">
    <property type="entry name" value="Arf_Arl"/>
    <property type="match status" value="1"/>
</dbReference>
<dbReference type="AlphaFoldDB" id="A0A8S1RAL7"/>
<evidence type="ECO:0008006" key="8">
    <source>
        <dbReference type="Google" id="ProtNLM"/>
    </source>
</evidence>
<evidence type="ECO:0000313" key="6">
    <source>
        <dbReference type="EMBL" id="CAD8125271.1"/>
    </source>
</evidence>
<evidence type="ECO:0000256" key="5">
    <source>
        <dbReference type="PIRSR" id="PIRSR606689-2"/>
    </source>
</evidence>
<proteinExistence type="inferred from homology"/>
<dbReference type="InterPro" id="IPR006689">
    <property type="entry name" value="Small_GTPase_ARF/SAR"/>
</dbReference>
<accession>A0A8S1RAL7</accession>